<accession>A0A098Y4J5</accession>
<gene>
    <name evidence="3" type="ORF">IN07_17995</name>
</gene>
<reference evidence="3 4" key="1">
    <citation type="submission" date="2014-07" db="EMBL/GenBank/DDBJ databases">
        <title>Biosystematic studies on Modestobacter strains isolated from extreme hyper-arid desert soil and from historic building.</title>
        <authorList>
            <person name="Bukarasam K."/>
            <person name="Bull A."/>
            <person name="Girard G."/>
            <person name="van Wezel G."/>
            <person name="Goodfellow M."/>
        </authorList>
    </citation>
    <scope>NUCLEOTIDE SEQUENCE [LARGE SCALE GENOMIC DNA]</scope>
    <source>
        <strain evidence="3 4">KNN45-2b</strain>
    </source>
</reference>
<keyword evidence="4" id="KW-1185">Reference proteome</keyword>
<dbReference type="STRING" id="1522368.IN07_17995"/>
<comment type="caution">
    <text evidence="3">The sequence shown here is derived from an EMBL/GenBank/DDBJ whole genome shotgun (WGS) entry which is preliminary data.</text>
</comment>
<feature type="compositionally biased region" description="Basic and acidic residues" evidence="1">
    <location>
        <begin position="88"/>
        <end position="98"/>
    </location>
</feature>
<evidence type="ECO:0000313" key="4">
    <source>
        <dbReference type="Proteomes" id="UP000029713"/>
    </source>
</evidence>
<evidence type="ECO:0000313" key="3">
    <source>
        <dbReference type="EMBL" id="KGH45335.1"/>
    </source>
</evidence>
<dbReference type="RefSeq" id="WP_231558444.1">
    <property type="nucleotide sequence ID" value="NZ_JPMX01000079.1"/>
</dbReference>
<feature type="compositionally biased region" description="Basic and acidic residues" evidence="1">
    <location>
        <begin position="212"/>
        <end position="227"/>
    </location>
</feature>
<dbReference type="Pfam" id="PF04248">
    <property type="entry name" value="NTP_transf_9"/>
    <property type="match status" value="1"/>
</dbReference>
<protein>
    <recommendedName>
        <fullName evidence="2">DUF427 domain-containing protein</fullName>
    </recommendedName>
</protein>
<dbReference type="AlphaFoldDB" id="A0A098Y4J5"/>
<feature type="domain" description="DUF427" evidence="2">
    <location>
        <begin position="155"/>
        <end position="207"/>
    </location>
</feature>
<dbReference type="Proteomes" id="UP000029713">
    <property type="component" value="Unassembled WGS sequence"/>
</dbReference>
<dbReference type="InterPro" id="IPR038694">
    <property type="entry name" value="DUF427_sf"/>
</dbReference>
<proteinExistence type="predicted"/>
<evidence type="ECO:0000259" key="2">
    <source>
        <dbReference type="Pfam" id="PF04248"/>
    </source>
</evidence>
<organism evidence="3 4">
    <name type="scientific">Modestobacter caceresii</name>
    <dbReference type="NCBI Taxonomy" id="1522368"/>
    <lineage>
        <taxon>Bacteria</taxon>
        <taxon>Bacillati</taxon>
        <taxon>Actinomycetota</taxon>
        <taxon>Actinomycetes</taxon>
        <taxon>Geodermatophilales</taxon>
        <taxon>Geodermatophilaceae</taxon>
        <taxon>Modestobacter</taxon>
    </lineage>
</organism>
<sequence>MAVAVAVDDVDGTLHRLLDPKPGAAYLVGADGTVLFRSPWADHPGPLRHALSAAAADQDGTVGQDALLPLPSRWERHGGGGVGSGDAAGRRRVSERLPERSRLVGRGSRAYGRVMSLTLGTGPLARPSAGRLNADLWSVAPAHALFLHPLEERIRGMVGGQTVVDTTGAMMLHETGLMPRWYLPEADLAPGVLEPSDTRTTCPAPGLMEALNPREDESHGGTEEVPRRAAGAGDPAGGRRQA</sequence>
<feature type="compositionally biased region" description="Low complexity" evidence="1">
    <location>
        <begin position="228"/>
        <end position="242"/>
    </location>
</feature>
<dbReference type="EMBL" id="JPMX01000079">
    <property type="protein sequence ID" value="KGH45335.1"/>
    <property type="molecule type" value="Genomic_DNA"/>
</dbReference>
<feature type="region of interest" description="Disordered" evidence="1">
    <location>
        <begin position="73"/>
        <end position="98"/>
    </location>
</feature>
<dbReference type="Gene3D" id="2.170.150.40">
    <property type="entry name" value="Domain of unknown function (DUF427)"/>
    <property type="match status" value="1"/>
</dbReference>
<feature type="region of interest" description="Disordered" evidence="1">
    <location>
        <begin position="202"/>
        <end position="242"/>
    </location>
</feature>
<evidence type="ECO:0000256" key="1">
    <source>
        <dbReference type="SAM" id="MobiDB-lite"/>
    </source>
</evidence>
<name>A0A098Y4J5_9ACTN</name>
<dbReference type="InterPro" id="IPR007361">
    <property type="entry name" value="DUF427"/>
</dbReference>